<feature type="region of interest" description="Disordered" evidence="1">
    <location>
        <begin position="305"/>
        <end position="337"/>
    </location>
</feature>
<feature type="compositionally biased region" description="Polar residues" evidence="1">
    <location>
        <begin position="327"/>
        <end position="336"/>
    </location>
</feature>
<proteinExistence type="predicted"/>
<dbReference type="EMBL" id="AP024702">
    <property type="protein sequence ID" value="BCX46129.1"/>
    <property type="molecule type" value="Genomic_DNA"/>
</dbReference>
<evidence type="ECO:0000313" key="2">
    <source>
        <dbReference type="EMBL" id="BCX46129.1"/>
    </source>
</evidence>
<feature type="compositionally biased region" description="Basic and acidic residues" evidence="1">
    <location>
        <begin position="311"/>
        <end position="325"/>
    </location>
</feature>
<keyword evidence="3" id="KW-1185">Reference proteome</keyword>
<evidence type="ECO:0000256" key="1">
    <source>
        <dbReference type="SAM" id="MobiDB-lite"/>
    </source>
</evidence>
<sequence length="1128" mass="124309">MTLMVLLALLAVGLLSLSTISLRASSQGDAMQQAQANARLGLTLAIGEIQKRLGDDRRITAPATFEDPNAPAHLAGVWEGVPQNVEQPSAEAADRFLGYISSGIEENPRALPAKDGIPLLDEGSLGPNPDPEDIVLAPTVDMAIGGNRTDGRFAWTAFDESLKAKADLVREEPRLPIASQALLGAAPRFGMEQFPEVESFNWSRETSQNKLVSLQSSDLLPGLAELGDLQHDVTVFSHGVISDPGNGGLKRDLSRIADDLPSDMRREPIYDDRSLVRAENNPLWSHLADYASLYKETIRSSNGGYEIEAAAPRDGEPRLNRRDNAYTDPQTPSETPLTPVVSKVELQFTLIAKDAHGHWPGTIRNKTGDSRRTYMLYLIYTPIVTLYNPYNVPIETQGMRIDFADVPIGFRFYRGDSQRALQPQTTDLAHFNQLYLYHDSNSSTAKAFGLNVRGAYGSGSSSVPIRLLPGESKVFGESVDGNWSWNNNGGVFDWADRDGKGLTADVTLGPGYARGMGFWVDWLTPDHMLTAYDDGMGIYSMRSTDFIDVEFAPMPSQASGNKLSIDVSLVTTDRRRETTTRVGTYFLSFNDRRDPAGLLTKAMSTGQERVRYPARLQRPYRTTEIYQSPADRIKDYSRVKPFATFSFEAKTTLDAKTPSKPWVQGAQASNMSVIRLESEKADHATHDVAMRQIGPNDEYPWDPLTDRAFFFTAKDADMGITSAPQFEIPALPLQSPAQLRHARLAPQGFLGSPNYTVGESWASPLMPPNRVTYDAGQGYELLDHSWLLNSKLWDGYFFSTICQHGGAAMDSRRGAADVAKGFFDGSERLLNSRLISYTDRPTEELVADVVDETGYLHTAAHLMIDGPFNVNTLSIDAWKTLLASLNEEDVTYYDGTGGPAGIGEEDTISRADNPLSRMRRPTGRPVEDSIGAPPEVAREGRWKGFRTLDDDQIERLAEEIVDEVRERGPFLSLADFVNRRVGNDKDLALKGALQAAIDRTDINAEFDEDSIIYGAAETADSDFPFEEAMHGPSATGAPGFLTQGDILSTVGQVMTVRSDTFRIRSYGEAVDSSGRVSARAWCEAVIQRTPDYLDPTDEAFDEPTTAANETFGRRFVVTAFRWLAPEEV</sequence>
<evidence type="ECO:0000313" key="3">
    <source>
        <dbReference type="Proteomes" id="UP001374893"/>
    </source>
</evidence>
<name>A0ABM7R9H9_9BACT</name>
<dbReference type="Proteomes" id="UP001374893">
    <property type="component" value="Chromosome"/>
</dbReference>
<gene>
    <name evidence="2" type="ORF">HAHE_00370</name>
</gene>
<organism evidence="2 3">
    <name type="scientific">Haloferula helveola</name>
    <dbReference type="NCBI Taxonomy" id="490095"/>
    <lineage>
        <taxon>Bacteria</taxon>
        <taxon>Pseudomonadati</taxon>
        <taxon>Verrucomicrobiota</taxon>
        <taxon>Verrucomicrobiia</taxon>
        <taxon>Verrucomicrobiales</taxon>
        <taxon>Verrucomicrobiaceae</taxon>
        <taxon>Haloferula</taxon>
    </lineage>
</organism>
<accession>A0ABM7R9H9</accession>
<protein>
    <submittedName>
        <fullName evidence="2">Uncharacterized protein</fullName>
    </submittedName>
</protein>
<reference evidence="2 3" key="1">
    <citation type="submission" date="2021-06" db="EMBL/GenBank/DDBJ databases">
        <title>Complete genome of Haloferula helveola possessing various polysaccharide degrading enzymes.</title>
        <authorList>
            <person name="Takami H."/>
            <person name="Huang C."/>
            <person name="Hamasaki K."/>
        </authorList>
    </citation>
    <scope>NUCLEOTIDE SEQUENCE [LARGE SCALE GENOMIC DNA]</scope>
    <source>
        <strain evidence="2 3">CN-1</strain>
    </source>
</reference>